<protein>
    <submittedName>
        <fullName evidence="2">Phosphotransferase</fullName>
    </submittedName>
</protein>
<dbReference type="Proteomes" id="UP001602245">
    <property type="component" value="Unassembled WGS sequence"/>
</dbReference>
<organism evidence="2 3">
    <name type="scientific">Paractinoplanes globisporus</name>
    <dbReference type="NCBI Taxonomy" id="113565"/>
    <lineage>
        <taxon>Bacteria</taxon>
        <taxon>Bacillati</taxon>
        <taxon>Actinomycetota</taxon>
        <taxon>Actinomycetes</taxon>
        <taxon>Micromonosporales</taxon>
        <taxon>Micromonosporaceae</taxon>
        <taxon>Paractinoplanes</taxon>
    </lineage>
</organism>
<feature type="domain" description="Aminoglycoside phosphotransferase" evidence="1">
    <location>
        <begin position="42"/>
        <end position="259"/>
    </location>
</feature>
<dbReference type="SUPFAM" id="SSF56112">
    <property type="entry name" value="Protein kinase-like (PK-like)"/>
    <property type="match status" value="1"/>
</dbReference>
<evidence type="ECO:0000313" key="2">
    <source>
        <dbReference type="EMBL" id="MFF5296141.1"/>
    </source>
</evidence>
<dbReference type="InterPro" id="IPR002575">
    <property type="entry name" value="Aminoglycoside_PTrfase"/>
</dbReference>
<dbReference type="Gene3D" id="1.20.58.840">
    <property type="match status" value="1"/>
</dbReference>
<sequence length="312" mass="33374">MRDWPAGVTETDLVTALKSGWDIEAGEIRYLPVGAGGYHWSADGRWFLTVTDARFGPLERALRTARALRDAGLTFVLAAVPAVDGSPLRPLGVRHNLSLFPLVDGESGDFGPHSADRAAVVDLIAALHRATPAADGLAPPVDLRLPGLDELNAALDDLGTPWTSGPYAEAARALLAAQAVAIGRRLAGLERLAAEIGGGPLVVTHGEPHPANILRTPGGPLLIDWDTVRIGPPERDLWHLTADPFAETSPDDEAMIRYAAATGHRVSSAALEFYRRMWELDDIAAYLSYLRRPHTPGGDAADALSELRGYLE</sequence>
<dbReference type="InterPro" id="IPR011009">
    <property type="entry name" value="Kinase-like_dom_sf"/>
</dbReference>
<reference evidence="2 3" key="1">
    <citation type="submission" date="2024-10" db="EMBL/GenBank/DDBJ databases">
        <title>The Natural Products Discovery Center: Release of the First 8490 Sequenced Strains for Exploring Actinobacteria Biosynthetic Diversity.</title>
        <authorList>
            <person name="Kalkreuter E."/>
            <person name="Kautsar S.A."/>
            <person name="Yang D."/>
            <person name="Bader C.D."/>
            <person name="Teijaro C.N."/>
            <person name="Fluegel L."/>
            <person name="Davis C.M."/>
            <person name="Simpson J.R."/>
            <person name="Lauterbach L."/>
            <person name="Steele A.D."/>
            <person name="Gui C."/>
            <person name="Meng S."/>
            <person name="Li G."/>
            <person name="Viehrig K."/>
            <person name="Ye F."/>
            <person name="Su P."/>
            <person name="Kiefer A.F."/>
            <person name="Nichols A."/>
            <person name="Cepeda A.J."/>
            <person name="Yan W."/>
            <person name="Fan B."/>
            <person name="Jiang Y."/>
            <person name="Adhikari A."/>
            <person name="Zheng C.-J."/>
            <person name="Schuster L."/>
            <person name="Cowan T.M."/>
            <person name="Smanski M.J."/>
            <person name="Chevrette M.G."/>
            <person name="De Carvalho L.P.S."/>
            <person name="Shen B."/>
        </authorList>
    </citation>
    <scope>NUCLEOTIDE SEQUENCE [LARGE SCALE GENOMIC DNA]</scope>
    <source>
        <strain evidence="2 3">NPDC000087</strain>
    </source>
</reference>
<evidence type="ECO:0000259" key="1">
    <source>
        <dbReference type="Pfam" id="PF01636"/>
    </source>
</evidence>
<name>A0ABW6WS61_9ACTN</name>
<gene>
    <name evidence="2" type="ORF">ACFY35_42470</name>
</gene>
<dbReference type="EMBL" id="JBIAZU010000008">
    <property type="protein sequence ID" value="MFF5296141.1"/>
    <property type="molecule type" value="Genomic_DNA"/>
</dbReference>
<dbReference type="Gene3D" id="1.10.510.10">
    <property type="entry name" value="Transferase(Phosphotransferase) domain 1"/>
    <property type="match status" value="1"/>
</dbReference>
<evidence type="ECO:0000313" key="3">
    <source>
        <dbReference type="Proteomes" id="UP001602245"/>
    </source>
</evidence>
<accession>A0ABW6WS61</accession>
<comment type="caution">
    <text evidence="2">The sequence shown here is derived from an EMBL/GenBank/DDBJ whole genome shotgun (WGS) entry which is preliminary data.</text>
</comment>
<dbReference type="RefSeq" id="WP_020516348.1">
    <property type="nucleotide sequence ID" value="NZ_JBIAZU010000008.1"/>
</dbReference>
<dbReference type="Pfam" id="PF01636">
    <property type="entry name" value="APH"/>
    <property type="match status" value="1"/>
</dbReference>
<proteinExistence type="predicted"/>
<keyword evidence="3" id="KW-1185">Reference proteome</keyword>